<name>A0A137SGT4_9GAMM</name>
<dbReference type="PANTHER" id="PTHR13136:SF11">
    <property type="entry name" value="TESTIS-EXPRESSED PROTEIN 30"/>
    <property type="match status" value="1"/>
</dbReference>
<dbReference type="SUPFAM" id="SSF53474">
    <property type="entry name" value="alpha/beta-Hydrolases"/>
    <property type="match status" value="1"/>
</dbReference>
<proteinExistence type="predicted"/>
<comment type="caution">
    <text evidence="2">The sequence shown here is derived from an EMBL/GenBank/DDBJ whole genome shotgun (WGS) entry which is preliminary data.</text>
</comment>
<dbReference type="EMBL" id="LOCO01000002">
    <property type="protein sequence ID" value="KXO11644.1"/>
    <property type="molecule type" value="Genomic_DNA"/>
</dbReference>
<dbReference type="InterPro" id="IPR029058">
    <property type="entry name" value="AB_hydrolase_fold"/>
</dbReference>
<keyword evidence="3" id="KW-1185">Reference proteome</keyword>
<feature type="domain" description="KANL3/Tex30 alpha/beta hydrolase-like" evidence="1">
    <location>
        <begin position="14"/>
        <end position="211"/>
    </location>
</feature>
<keyword evidence="2" id="KW-0378">Hydrolase</keyword>
<evidence type="ECO:0000313" key="3">
    <source>
        <dbReference type="Proteomes" id="UP000070282"/>
    </source>
</evidence>
<dbReference type="Proteomes" id="UP000070282">
    <property type="component" value="Unassembled WGS sequence"/>
</dbReference>
<dbReference type="RefSeq" id="WP_227510065.1">
    <property type="nucleotide sequence ID" value="NZ_LOCO01000002.1"/>
</dbReference>
<evidence type="ECO:0000313" key="2">
    <source>
        <dbReference type="EMBL" id="KXO11644.1"/>
    </source>
</evidence>
<evidence type="ECO:0000259" key="1">
    <source>
        <dbReference type="Pfam" id="PF20408"/>
    </source>
</evidence>
<sequence length="220" mass="24047">MNRIKTKGYGKGAKSVMLLAHGAGAPMDSPFMEQLSDALDRQGIATVRFEFPYMVRRREDGRKRPPDRMPVLLDSFRAEVARVRDEVSEDCLMLVGGKSMGGRVASMLASEHAPGIAGVICYGYPFHPPGKPDRWRIDHFSTVGCPMMIVQGTRDPFGKLEEVAAQGEMPGLSRLCWLDGGNHDFQTPAKHPGSQATLIEQAAGETGRFVQELLAGSELC</sequence>
<protein>
    <submittedName>
        <fullName evidence="2">Putative hydrolase of the alpha/beta-hydrolase fold</fullName>
    </submittedName>
</protein>
<dbReference type="Pfam" id="PF20408">
    <property type="entry name" value="Abhydrolase_11"/>
    <property type="match status" value="1"/>
</dbReference>
<reference evidence="3" key="1">
    <citation type="submission" date="2015-12" db="EMBL/GenBank/DDBJ databases">
        <authorList>
            <person name="Lima A."/>
            <person name="Farahani Zayas N."/>
            <person name="Castro Da Silva M.A."/>
            <person name="Cabral A."/>
            <person name="Pessatti M.L."/>
        </authorList>
    </citation>
    <scope>NUCLEOTIDE SEQUENCE [LARGE SCALE GENOMIC DNA]</scope>
    <source>
        <strain evidence="3">LAMA 842</strain>
    </source>
</reference>
<dbReference type="AlphaFoldDB" id="A0A137SGT4"/>
<accession>A0A137SGT4</accession>
<gene>
    <name evidence="2" type="ORF">J122_514</name>
</gene>
<dbReference type="GO" id="GO:0016787">
    <property type="term" value="F:hydrolase activity"/>
    <property type="evidence" value="ECO:0007669"/>
    <property type="project" value="UniProtKB-KW"/>
</dbReference>
<organism evidence="2 3">
    <name type="scientific">Marinobacter excellens LAMA 842</name>
    <dbReference type="NCBI Taxonomy" id="1306954"/>
    <lineage>
        <taxon>Bacteria</taxon>
        <taxon>Pseudomonadati</taxon>
        <taxon>Pseudomonadota</taxon>
        <taxon>Gammaproteobacteria</taxon>
        <taxon>Pseudomonadales</taxon>
        <taxon>Marinobacteraceae</taxon>
        <taxon>Marinobacter</taxon>
    </lineage>
</organism>
<dbReference type="InterPro" id="IPR046879">
    <property type="entry name" value="KANL3/Tex30_Abhydrolase"/>
</dbReference>
<dbReference type="PANTHER" id="PTHR13136">
    <property type="entry name" value="TESTIS DEVELOPMENT PROTEIN PRTD"/>
    <property type="match status" value="1"/>
</dbReference>
<dbReference type="InterPro" id="IPR026555">
    <property type="entry name" value="NSL3/Tex30"/>
</dbReference>
<dbReference type="PATRIC" id="fig|1306954.6.peg.1468"/>
<dbReference type="Gene3D" id="3.40.50.1820">
    <property type="entry name" value="alpha/beta hydrolase"/>
    <property type="match status" value="1"/>
</dbReference>